<evidence type="ECO:0000256" key="4">
    <source>
        <dbReference type="SAM" id="SignalP"/>
    </source>
</evidence>
<dbReference type="GO" id="GO:0030313">
    <property type="term" value="C:cell envelope"/>
    <property type="evidence" value="ECO:0007669"/>
    <property type="project" value="UniProtKB-SubCell"/>
</dbReference>
<sequence>MNANVLACALAVTLLAACSRTPSDAASTDAGAAARRGARLRIAVVPKGTTHEFWKSVHAGAVKASRELDVDVVWKGPLREDDLKAQIDVVASFVAQGVSGIVLAPLNDAALKAPVRAAAQAKIPVVVFDSDLAGDEHVSFVATDNHAAGKLAGEHLGRAIGDKGRVVMLRYQEGSASTQRREQGFLDAVRALPGVTMASENQYGGATTETAFKRSESLLLALGAAEGAIDGVFTPNESTTFGMLQALRKTNVARKVKLVGFDTSEKLLGALREGDIEALVVQHPFKMGYVAVKTMVAHLRGEPVEKRIDTGSRVVTKQDLDDPAVREIVSPDIARWLGE</sequence>
<comment type="caution">
    <text evidence="6">The sequence shown here is derived from an EMBL/GenBank/DDBJ whole genome shotgun (WGS) entry which is preliminary data.</text>
</comment>
<organism evidence="6 7">
    <name type="scientific">Sorangium cellulosum</name>
    <name type="common">Polyangium cellulosum</name>
    <dbReference type="NCBI Taxonomy" id="56"/>
    <lineage>
        <taxon>Bacteria</taxon>
        <taxon>Pseudomonadati</taxon>
        <taxon>Myxococcota</taxon>
        <taxon>Polyangia</taxon>
        <taxon>Polyangiales</taxon>
        <taxon>Polyangiaceae</taxon>
        <taxon>Sorangium</taxon>
    </lineage>
</organism>
<accession>A0A150QF44</accession>
<dbReference type="SUPFAM" id="SSF53822">
    <property type="entry name" value="Periplasmic binding protein-like I"/>
    <property type="match status" value="1"/>
</dbReference>
<gene>
    <name evidence="6" type="ORF">BE15_27250</name>
</gene>
<keyword evidence="3 4" id="KW-0732">Signal</keyword>
<dbReference type="InterPro" id="IPR028082">
    <property type="entry name" value="Peripla_BP_I"/>
</dbReference>
<reference evidence="6 7" key="1">
    <citation type="submission" date="2014-02" db="EMBL/GenBank/DDBJ databases">
        <title>The small core and large imbalanced accessory genome model reveals a collaborative survival strategy of Sorangium cellulosum strains in nature.</title>
        <authorList>
            <person name="Han K."/>
            <person name="Peng R."/>
            <person name="Blom J."/>
            <person name="Li Y.-Z."/>
        </authorList>
    </citation>
    <scope>NUCLEOTIDE SEQUENCE [LARGE SCALE GENOMIC DNA]</scope>
    <source>
        <strain evidence="6 7">So0008-312</strain>
    </source>
</reference>
<dbReference type="OrthoDB" id="250606at2"/>
<dbReference type="GO" id="GO:0030246">
    <property type="term" value="F:carbohydrate binding"/>
    <property type="evidence" value="ECO:0007669"/>
    <property type="project" value="UniProtKB-ARBA"/>
</dbReference>
<dbReference type="AlphaFoldDB" id="A0A150QF44"/>
<dbReference type="CDD" id="cd20004">
    <property type="entry name" value="PBP1_ABC_sugar_binding-like"/>
    <property type="match status" value="1"/>
</dbReference>
<evidence type="ECO:0000259" key="5">
    <source>
        <dbReference type="Pfam" id="PF13407"/>
    </source>
</evidence>
<evidence type="ECO:0000256" key="1">
    <source>
        <dbReference type="ARBA" id="ARBA00004196"/>
    </source>
</evidence>
<dbReference type="Pfam" id="PF13407">
    <property type="entry name" value="Peripla_BP_4"/>
    <property type="match status" value="1"/>
</dbReference>
<comment type="subcellular location">
    <subcellularLocation>
        <location evidence="1">Cell envelope</location>
    </subcellularLocation>
</comment>
<comment type="similarity">
    <text evidence="2">Belongs to the bacterial solute-binding protein 2 family.</text>
</comment>
<evidence type="ECO:0000313" key="6">
    <source>
        <dbReference type="EMBL" id="KYF66288.1"/>
    </source>
</evidence>
<dbReference type="PANTHER" id="PTHR46847:SF1">
    <property type="entry name" value="D-ALLOSE-BINDING PERIPLASMIC PROTEIN-RELATED"/>
    <property type="match status" value="1"/>
</dbReference>
<evidence type="ECO:0000256" key="3">
    <source>
        <dbReference type="ARBA" id="ARBA00022729"/>
    </source>
</evidence>
<feature type="signal peptide" evidence="4">
    <location>
        <begin position="1"/>
        <end position="25"/>
    </location>
</feature>
<feature type="domain" description="Periplasmic binding protein" evidence="5">
    <location>
        <begin position="42"/>
        <end position="302"/>
    </location>
</feature>
<proteinExistence type="inferred from homology"/>
<dbReference type="Gene3D" id="3.40.50.2300">
    <property type="match status" value="2"/>
</dbReference>
<evidence type="ECO:0000256" key="2">
    <source>
        <dbReference type="ARBA" id="ARBA00007639"/>
    </source>
</evidence>
<dbReference type="RefSeq" id="WP_061610590.1">
    <property type="nucleotide sequence ID" value="NZ_JEMA01000757.1"/>
</dbReference>
<feature type="chain" id="PRO_5007566617" evidence="4">
    <location>
        <begin position="26"/>
        <end position="339"/>
    </location>
</feature>
<evidence type="ECO:0000313" key="7">
    <source>
        <dbReference type="Proteomes" id="UP000075260"/>
    </source>
</evidence>
<dbReference type="Proteomes" id="UP000075260">
    <property type="component" value="Unassembled WGS sequence"/>
</dbReference>
<dbReference type="InterPro" id="IPR025997">
    <property type="entry name" value="SBP_2_dom"/>
</dbReference>
<dbReference type="PANTHER" id="PTHR46847">
    <property type="entry name" value="D-ALLOSE-BINDING PERIPLASMIC PROTEIN-RELATED"/>
    <property type="match status" value="1"/>
</dbReference>
<name>A0A150QF44_SORCE</name>
<protein>
    <submittedName>
        <fullName evidence="6">Sugar ABC transporter substrate-binding protein</fullName>
    </submittedName>
</protein>
<dbReference type="EMBL" id="JEMA01000757">
    <property type="protein sequence ID" value="KYF66288.1"/>
    <property type="molecule type" value="Genomic_DNA"/>
</dbReference>